<feature type="transmembrane region" description="Helical" evidence="1">
    <location>
        <begin position="285"/>
        <end position="307"/>
    </location>
</feature>
<feature type="transmembrane region" description="Helical" evidence="1">
    <location>
        <begin position="313"/>
        <end position="339"/>
    </location>
</feature>
<dbReference type="PANTHER" id="PTHR37813:SF1">
    <property type="entry name" value="FELS-2 PROPHAGE PROTEIN"/>
    <property type="match status" value="1"/>
</dbReference>
<proteinExistence type="predicted"/>
<dbReference type="PANTHER" id="PTHR37813">
    <property type="entry name" value="FELS-2 PROPHAGE PROTEIN"/>
    <property type="match status" value="1"/>
</dbReference>
<evidence type="ECO:0008006" key="4">
    <source>
        <dbReference type="Google" id="ProtNLM"/>
    </source>
</evidence>
<dbReference type="SUPFAM" id="SSF48371">
    <property type="entry name" value="ARM repeat"/>
    <property type="match status" value="1"/>
</dbReference>
<comment type="caution">
    <text evidence="2">The sequence shown here is derived from an EMBL/GenBank/DDBJ whole genome shotgun (WGS) entry which is preliminary data.</text>
</comment>
<keyword evidence="1" id="KW-0472">Membrane</keyword>
<dbReference type="Gene3D" id="1.25.10.10">
    <property type="entry name" value="Leucine-rich Repeat Variant"/>
    <property type="match status" value="1"/>
</dbReference>
<reference evidence="2 3" key="1">
    <citation type="submission" date="2019-05" db="EMBL/GenBank/DDBJ databases">
        <title>The metagenome of a microbial culture collection derived from dairy environment covers the genomic content of the human microbiome.</title>
        <authorList>
            <person name="Roder T."/>
            <person name="Wuthrich D."/>
            <person name="Sattari Z."/>
            <person name="Von Ah U."/>
            <person name="Bar C."/>
            <person name="Ronchi F."/>
            <person name="Macpherson A.J."/>
            <person name="Ganal-Vonarburg S.C."/>
            <person name="Bruggmann R."/>
            <person name="Vergeres G."/>
        </authorList>
    </citation>
    <scope>NUCLEOTIDE SEQUENCE [LARGE SCALE GENOMIC DNA]</scope>
    <source>
        <strain evidence="2 3">FAM 24235</strain>
    </source>
</reference>
<evidence type="ECO:0000256" key="1">
    <source>
        <dbReference type="SAM" id="Phobius"/>
    </source>
</evidence>
<feature type="transmembrane region" description="Helical" evidence="1">
    <location>
        <begin position="452"/>
        <end position="474"/>
    </location>
</feature>
<accession>A0A5R9C3Y6</accession>
<feature type="transmembrane region" description="Helical" evidence="1">
    <location>
        <begin position="557"/>
        <end position="583"/>
    </location>
</feature>
<dbReference type="OrthoDB" id="2161870at2"/>
<keyword evidence="1" id="KW-0812">Transmembrane</keyword>
<feature type="transmembrane region" description="Helical" evidence="1">
    <location>
        <begin position="672"/>
        <end position="695"/>
    </location>
</feature>
<evidence type="ECO:0000313" key="2">
    <source>
        <dbReference type="EMBL" id="TLQ07560.1"/>
    </source>
</evidence>
<dbReference type="AlphaFoldDB" id="A0A5R9C3Y6"/>
<feature type="transmembrane region" description="Helical" evidence="1">
    <location>
        <begin position="615"/>
        <end position="633"/>
    </location>
</feature>
<evidence type="ECO:0000313" key="3">
    <source>
        <dbReference type="Proteomes" id="UP000307201"/>
    </source>
</evidence>
<feature type="transmembrane region" description="Helical" evidence="1">
    <location>
        <begin position="590"/>
        <end position="609"/>
    </location>
</feature>
<dbReference type="InterPro" id="IPR011989">
    <property type="entry name" value="ARM-like"/>
</dbReference>
<feature type="transmembrane region" description="Helical" evidence="1">
    <location>
        <begin position="532"/>
        <end position="551"/>
    </location>
</feature>
<gene>
    <name evidence="2" type="ORF">FEZ48_06145</name>
</gene>
<organism evidence="2 3">
    <name type="scientific">Marinilactibacillus psychrotolerans</name>
    <dbReference type="NCBI Taxonomy" id="191770"/>
    <lineage>
        <taxon>Bacteria</taxon>
        <taxon>Bacillati</taxon>
        <taxon>Bacillota</taxon>
        <taxon>Bacilli</taxon>
        <taxon>Lactobacillales</taxon>
        <taxon>Carnobacteriaceae</taxon>
        <taxon>Marinilactibacillus</taxon>
    </lineage>
</organism>
<feature type="transmembrane region" description="Helical" evidence="1">
    <location>
        <begin position="640"/>
        <end position="666"/>
    </location>
</feature>
<dbReference type="Proteomes" id="UP000307201">
    <property type="component" value="Unassembled WGS sequence"/>
</dbReference>
<feature type="transmembrane region" description="Helical" evidence="1">
    <location>
        <begin position="506"/>
        <end position="525"/>
    </location>
</feature>
<protein>
    <recommendedName>
        <fullName evidence="4">Tape measure protein</fullName>
    </recommendedName>
</protein>
<sequence length="911" mass="95775">MADYTLSAKITGDASSFKKSMDQTVSKLKETSDKVKNLGKNVTNISKNIMGSGTKLSLGLTLPLVAGAKQAVSYASDLQEVQNVVDVTFGKSSGIIDKFAKKSGDSFGLSELQAKQYNGTLGAMLKSSGLTGDAVVDMSTDLTGLSADMASFYNLDHDTAFDKIRAGISGETEPLKQLGINMSVANLEAYALAEGIKKPYDEMSQGEQTQLRYGYLMQATADAQGDFARTGDGHANMVKKMQLAMANMSNTIGTLLLPYATKLVTIVTDVINKFNGLSPTMMKTVLIIAAVAAAIGPVLLIVGALGVGLGTLITAFGVLISPIGLVITAIVGLASAFGYQMATNEKFRTSFFEIFDSIREKVSSVIAYITPIVQGLWSKVQPTLSNMADALAGLFEKIGPTVMSTLGNVGTQISKVFTTIWGIVQAVIPIFTTFFSSLLSGFQSAGVSGDGFVVNLTTILFGLSPVIKGIILLFQNFGPQIVGAFQTVVTMLLPVIATIGTTIGQLSATVIPILMSAFATLIPIIAQVGMTFMNIISTVLPVLISLFNQFVPIITQVVLIFAGIIAQVIPLVGVLISSLLPVIQNVITTFMNIVTSVAPAFIAIIQAIITIVQALVPVFMAILTVAIQVFANIMSTISPIVGFIGNVIVAIMAIVTPIIVFIAGIITSIVAAITPLITIVSGVFSTIFSVVSGIFRNIMSFVGGAINKVGSVISGLTGTVSKVFNNIFGTVSRIMGNVSSKISDIFSAIQNAWSGLTGFVGGIFSGISGSVSDLVGEVKGFVNGVIGGINSAVGLINKIPGVEIGKIPYLARGTDDFAGGFARINEGGRGELVNMPGGTQVIPHDVSMRYAREAARSNVGSNEKTTVVRTESQNQKQPAYLNFNFGGRMYKAFVDDISDQQGREIDLQDSF</sequence>
<feature type="transmembrane region" description="Helical" evidence="1">
    <location>
        <begin position="481"/>
        <end position="500"/>
    </location>
</feature>
<feature type="transmembrane region" description="Helical" evidence="1">
    <location>
        <begin position="420"/>
        <end position="440"/>
    </location>
</feature>
<dbReference type="RefSeq" id="WP_138471639.1">
    <property type="nucleotide sequence ID" value="NZ_VBTE01000015.1"/>
</dbReference>
<dbReference type="InterPro" id="IPR016024">
    <property type="entry name" value="ARM-type_fold"/>
</dbReference>
<name>A0A5R9C3Y6_9LACT</name>
<keyword evidence="1" id="KW-1133">Transmembrane helix</keyword>
<dbReference type="EMBL" id="VBTE01000015">
    <property type="protein sequence ID" value="TLQ07560.1"/>
    <property type="molecule type" value="Genomic_DNA"/>
</dbReference>